<keyword evidence="6" id="KW-1185">Reference proteome</keyword>
<comment type="subcellular location">
    <subcellularLocation>
        <location evidence="1">Periplasm</location>
    </subcellularLocation>
</comment>
<dbReference type="PANTHER" id="PTHR43649">
    <property type="entry name" value="ARABINOSE-BINDING PROTEIN-RELATED"/>
    <property type="match status" value="1"/>
</dbReference>
<dbReference type="OrthoDB" id="5890863at2"/>
<proteinExistence type="inferred from homology"/>
<dbReference type="InterPro" id="IPR006059">
    <property type="entry name" value="SBP"/>
</dbReference>
<dbReference type="EMBL" id="CP004885">
    <property type="protein sequence ID" value="AGX86668.1"/>
    <property type="molecule type" value="Genomic_DNA"/>
</dbReference>
<protein>
    <submittedName>
        <fullName evidence="5">Sugar transporter substrate-binding protein</fullName>
    </submittedName>
</protein>
<keyword evidence="3" id="KW-0813">Transport</keyword>
<reference evidence="5 6" key="1">
    <citation type="journal article" date="2013" name="Genome Biol.">
        <title>Genomic analysis reveals key aspects of prokaryotic symbiosis in the phototrophic consortium "Chlorochromatium aggregatum".</title>
        <authorList>
            <person name="Liu Z."/>
            <person name="Muller J."/>
            <person name="Li T."/>
            <person name="Alvey R.M."/>
            <person name="Vogl K."/>
            <person name="Frigaard N.U."/>
            <person name="Rockwell N.C."/>
            <person name="Boyd E.S."/>
            <person name="Tomsho L.P."/>
            <person name="Schuster S.C."/>
            <person name="Henke P."/>
            <person name="Rohde M."/>
            <person name="Overmann J."/>
            <person name="Bryant D.A."/>
        </authorList>
    </citation>
    <scope>NUCLEOTIDE SEQUENCE [LARGE SCALE GENOMIC DNA]</scope>
    <source>
        <strain evidence="5">CR</strain>
    </source>
</reference>
<gene>
    <name evidence="5" type="ORF">Cenrod_0555</name>
</gene>
<dbReference type="PROSITE" id="PS51318">
    <property type="entry name" value="TAT"/>
    <property type="match status" value="1"/>
</dbReference>
<evidence type="ECO:0000256" key="1">
    <source>
        <dbReference type="ARBA" id="ARBA00004418"/>
    </source>
</evidence>
<dbReference type="AlphaFoldDB" id="U5N8S9"/>
<evidence type="ECO:0000256" key="4">
    <source>
        <dbReference type="ARBA" id="ARBA00022729"/>
    </source>
</evidence>
<name>U5N8S9_9BURK</name>
<dbReference type="Pfam" id="PF13416">
    <property type="entry name" value="SBP_bac_8"/>
    <property type="match status" value="1"/>
</dbReference>
<dbReference type="Proteomes" id="UP000017184">
    <property type="component" value="Chromosome"/>
</dbReference>
<evidence type="ECO:0000313" key="5">
    <source>
        <dbReference type="EMBL" id="AGX86668.1"/>
    </source>
</evidence>
<dbReference type="HOGENOM" id="CLU_031285_13_2_4"/>
<dbReference type="STRING" id="946483.Cenrod_0555"/>
<accession>U5N8S9</accession>
<dbReference type="InterPro" id="IPR050490">
    <property type="entry name" value="Bact_solute-bd_prot1"/>
</dbReference>
<keyword evidence="4" id="KW-0732">Signal</keyword>
<dbReference type="PANTHER" id="PTHR43649:SF34">
    <property type="entry name" value="ABC TRANSPORTER PERIPLASMIC-BINDING PROTEIN YCJN-RELATED"/>
    <property type="match status" value="1"/>
</dbReference>
<dbReference type="Gene3D" id="3.40.190.10">
    <property type="entry name" value="Periplasmic binding protein-like II"/>
    <property type="match status" value="1"/>
</dbReference>
<dbReference type="SUPFAM" id="SSF53850">
    <property type="entry name" value="Periplasmic binding protein-like II"/>
    <property type="match status" value="1"/>
</dbReference>
<keyword evidence="5" id="KW-0762">Sugar transport</keyword>
<evidence type="ECO:0000256" key="2">
    <source>
        <dbReference type="ARBA" id="ARBA00008520"/>
    </source>
</evidence>
<sequence>MPVHTRRQVLAGLGAIGAQCLASTAHAFDPLGWFGAKIERGARLRVLRWKPYVDAEEAMFLANSQRFAEKTGVEVRVESDVTENLLLRARKTADNQVGADIIFETADNVHSFPEKLLDLTALAEDLGRKYGGWHPTMRVYGMHHDRWVALPHGALPYCLTYRISHIRAAGFEKMPTNLGDFLTLCQRLAQNGTPAGFPLGRSANDAASWTHWCLWAHGGKVANANNEVVLYSPETIAALEYAKQLFQTFRPETLSWVDSSNNLAFLAGECSLTANPVSIYATALRANDPQRRAMAADIDHAAFPIGPVGQSTESGSMSLALVFRHTPYPNAAREYLRWMMEKEQYDPWLAASKGYLSPPLAYYEKNPVWTSDPKVTPFRDFTRRMLPIGHAGSLGKAASAVLGQLIVVDMFADVCGNKKTPQEAASHAAAHARKYYSA</sequence>
<dbReference type="InterPro" id="IPR006311">
    <property type="entry name" value="TAT_signal"/>
</dbReference>
<dbReference type="eggNOG" id="COG1653">
    <property type="taxonomic scope" value="Bacteria"/>
</dbReference>
<organism evidence="5 6">
    <name type="scientific">Candidatus Symbiobacter mobilis CR</name>
    <dbReference type="NCBI Taxonomy" id="946483"/>
    <lineage>
        <taxon>Bacteria</taxon>
        <taxon>Pseudomonadati</taxon>
        <taxon>Pseudomonadota</taxon>
        <taxon>Betaproteobacteria</taxon>
        <taxon>Burkholderiales</taxon>
        <taxon>Comamonadaceae</taxon>
    </lineage>
</organism>
<evidence type="ECO:0000256" key="3">
    <source>
        <dbReference type="ARBA" id="ARBA00022448"/>
    </source>
</evidence>
<dbReference type="KEGG" id="cbx:Cenrod_0555"/>
<comment type="similarity">
    <text evidence="2">Belongs to the bacterial solute-binding protein 1 family.</text>
</comment>
<evidence type="ECO:0000313" key="6">
    <source>
        <dbReference type="Proteomes" id="UP000017184"/>
    </source>
</evidence>
<dbReference type="GO" id="GO:0042597">
    <property type="term" value="C:periplasmic space"/>
    <property type="evidence" value="ECO:0007669"/>
    <property type="project" value="UniProtKB-SubCell"/>
</dbReference>